<dbReference type="Pfam" id="PF03473">
    <property type="entry name" value="MOSC"/>
    <property type="match status" value="1"/>
</dbReference>
<dbReference type="PANTHER" id="PTHR14237:SF19">
    <property type="entry name" value="MITOCHONDRIAL AMIDOXIME REDUCING COMPONENT 1"/>
    <property type="match status" value="1"/>
</dbReference>
<dbReference type="EMBL" id="JABSNM010000024">
    <property type="protein sequence ID" value="NRT58156.1"/>
    <property type="molecule type" value="Genomic_DNA"/>
</dbReference>
<dbReference type="InterPro" id="IPR011037">
    <property type="entry name" value="Pyrv_Knase-like_insert_dom_sf"/>
</dbReference>
<keyword evidence="3" id="KW-1185">Reference proteome</keyword>
<dbReference type="PANTHER" id="PTHR14237">
    <property type="entry name" value="MOLYBDOPTERIN COFACTOR SULFURASE MOSC"/>
    <property type="match status" value="1"/>
</dbReference>
<comment type="caution">
    <text evidence="2">The sequence shown here is derived from an EMBL/GenBank/DDBJ whole genome shotgun (WGS) entry which is preliminary data.</text>
</comment>
<dbReference type="SUPFAM" id="SSF141673">
    <property type="entry name" value="MOSC N-terminal domain-like"/>
    <property type="match status" value="1"/>
</dbReference>
<evidence type="ECO:0000313" key="3">
    <source>
        <dbReference type="Proteomes" id="UP001516061"/>
    </source>
</evidence>
<dbReference type="InterPro" id="IPR005302">
    <property type="entry name" value="MoCF_Sase_C"/>
</dbReference>
<evidence type="ECO:0000259" key="1">
    <source>
        <dbReference type="PROSITE" id="PS51340"/>
    </source>
</evidence>
<organism evidence="2 3">
    <name type="scientific">Sphaerotilus uruguayifluvii</name>
    <dbReference type="NCBI Taxonomy" id="2735897"/>
    <lineage>
        <taxon>Bacteria</taxon>
        <taxon>Pseudomonadati</taxon>
        <taxon>Pseudomonadota</taxon>
        <taxon>Betaproteobacteria</taxon>
        <taxon>Burkholderiales</taxon>
        <taxon>Sphaerotilaceae</taxon>
        <taxon>Sphaerotilus</taxon>
    </lineage>
</organism>
<dbReference type="Pfam" id="PF03476">
    <property type="entry name" value="MOSC_N"/>
    <property type="match status" value="1"/>
</dbReference>
<accession>A0ABX2G757</accession>
<gene>
    <name evidence="2" type="ORF">HNQ01_003922</name>
</gene>
<name>A0ABX2G757_9BURK</name>
<dbReference type="Proteomes" id="UP001516061">
    <property type="component" value="Unassembled WGS sequence"/>
</dbReference>
<protein>
    <recommendedName>
        <fullName evidence="1">MOSC domain-containing protein</fullName>
    </recommendedName>
</protein>
<dbReference type="InterPro" id="IPR005303">
    <property type="entry name" value="MOCOS_middle"/>
</dbReference>
<feature type="domain" description="MOSC" evidence="1">
    <location>
        <begin position="140"/>
        <end position="299"/>
    </location>
</feature>
<proteinExistence type="predicted"/>
<evidence type="ECO:0000313" key="2">
    <source>
        <dbReference type="EMBL" id="NRT58156.1"/>
    </source>
</evidence>
<sequence length="302" mass="32182">MPFPDTSAPFDADDADDGSSAFTVAALHLHPVKSCAGLSVPEARLAATGLAGDREWMLVDAAGEFVSQREHPRMALIRPRPQPGGGWALALPDAQAPLALAPSPESGDRLRVRIWDDEVDARAPSPEADRRLSAWLGEPVRLVHFAAGQRRLSSRKWTGDLEAENAFSDGYPVLVVSEAALDELNRRLAARGAAPVTMQRFRPNLVLAGLDAHAEDHLDELHIATPDGPVVLRLVKPCPRCPIPNIDPDSAVPGHEPGDTLAGYRADPRVGGAITFGMNAVIVEGVGRRLAVGQGGRGTVRF</sequence>
<dbReference type="RefSeq" id="WP_173807178.1">
    <property type="nucleotide sequence ID" value="NZ_JABSNM010000024.1"/>
</dbReference>
<reference evidence="2 3" key="1">
    <citation type="submission" date="2020-05" db="EMBL/GenBank/DDBJ databases">
        <title>Genomic Encyclopedia of Type Strains, Phase IV (KMG-V): Genome sequencing to study the core and pangenomes of soil and plant-associated prokaryotes.</title>
        <authorList>
            <person name="Whitman W."/>
        </authorList>
    </citation>
    <scope>NUCLEOTIDE SEQUENCE [LARGE SCALE GENOMIC DNA]</scope>
    <source>
        <strain evidence="2 3">C29</strain>
    </source>
</reference>
<dbReference type="SUPFAM" id="SSF50800">
    <property type="entry name" value="PK beta-barrel domain-like"/>
    <property type="match status" value="1"/>
</dbReference>
<dbReference type="PROSITE" id="PS51340">
    <property type="entry name" value="MOSC"/>
    <property type="match status" value="1"/>
</dbReference>